<name>A0A8K0G337_IGNLU</name>
<dbReference type="PANTHER" id="PTHR47595:SF1">
    <property type="entry name" value="MYB_SANT-LIKE DNA-BINDING DOMAIN-CONTAINING PROTEIN"/>
    <property type="match status" value="1"/>
</dbReference>
<keyword evidence="5" id="KW-1185">Reference proteome</keyword>
<dbReference type="AlphaFoldDB" id="A0A8K0G337"/>
<dbReference type="GO" id="GO:0005634">
    <property type="term" value="C:nucleus"/>
    <property type="evidence" value="ECO:0007669"/>
    <property type="project" value="UniProtKB-SubCell"/>
</dbReference>
<keyword evidence="1" id="KW-0539">Nucleus</keyword>
<evidence type="ECO:0000313" key="4">
    <source>
        <dbReference type="EMBL" id="KAF2884251.1"/>
    </source>
</evidence>
<dbReference type="InterPro" id="IPR001005">
    <property type="entry name" value="SANT/Myb"/>
</dbReference>
<evidence type="ECO:0000313" key="5">
    <source>
        <dbReference type="Proteomes" id="UP000801492"/>
    </source>
</evidence>
<sequence>MADAVEQDQQKNPELIRLLQSGRKSESEIRPSSSENANSTDSEWSTDETSCLLKLIAEYEYLPQIKSQNDQVYTKLSKLMTISGHKKTNDEIKYYWKLLQQKYNDHKAGKLKQFDYYDQMSGLLDFNSSPHSEPEIIIIKGEELEGNILHSDLENDYNNQEYEHKNGRSIRRNNWTHKETECVVQVLEKYGMPSRTNLRKFCYVIVDYLKQHGFTRSEEQAQVKIKHLRALYNQVIRKTLKEEEFPFFKRIEALMQSHQTQKVKENDETQNYIALDEQSKSDGEDNVNAEFSEQITEEEDPGYKKGRQIWTNKEIKVLLKFIEENGIVTGKQLRKVCNKAVDYLASYSYYRSPTQILIRWKNTKALYWATFRKKSKVPERECSFFYRLHGILNPDDGTYEIKNFEDVTADDDEEANFYQNSNNNVTMENNTDISAFHFNKISHNQSNYTFKRDSFLTLQNNSNSNDNFISLQNISSGKRFQISDMDPLENGGSGKVTPSSPKRSRTESTEQPTLHVGSCSFCSSLDPIDHYCISLAHSIKKLDARKQAKLKIEIQQLMYKAEFDSDF</sequence>
<dbReference type="Proteomes" id="UP000801492">
    <property type="component" value="Unassembled WGS sequence"/>
</dbReference>
<feature type="region of interest" description="Disordered" evidence="2">
    <location>
        <begin position="482"/>
        <end position="511"/>
    </location>
</feature>
<dbReference type="PROSITE" id="PS51031">
    <property type="entry name" value="BESS"/>
    <property type="match status" value="1"/>
</dbReference>
<dbReference type="OrthoDB" id="691673at2759"/>
<comment type="subcellular location">
    <subcellularLocation>
        <location evidence="1">Nucleus</location>
    </subcellularLocation>
</comment>
<dbReference type="SMART" id="SM00717">
    <property type="entry name" value="SANT"/>
    <property type="match status" value="2"/>
</dbReference>
<dbReference type="InterPro" id="IPR004210">
    <property type="entry name" value="BESS_motif"/>
</dbReference>
<organism evidence="4 5">
    <name type="scientific">Ignelater luminosus</name>
    <name type="common">Cucubano</name>
    <name type="synonym">Pyrophorus luminosus</name>
    <dbReference type="NCBI Taxonomy" id="2038154"/>
    <lineage>
        <taxon>Eukaryota</taxon>
        <taxon>Metazoa</taxon>
        <taxon>Ecdysozoa</taxon>
        <taxon>Arthropoda</taxon>
        <taxon>Hexapoda</taxon>
        <taxon>Insecta</taxon>
        <taxon>Pterygota</taxon>
        <taxon>Neoptera</taxon>
        <taxon>Endopterygota</taxon>
        <taxon>Coleoptera</taxon>
        <taxon>Polyphaga</taxon>
        <taxon>Elateriformia</taxon>
        <taxon>Elateroidea</taxon>
        <taxon>Elateridae</taxon>
        <taxon>Agrypninae</taxon>
        <taxon>Pyrophorini</taxon>
        <taxon>Ignelater</taxon>
    </lineage>
</organism>
<protein>
    <recommendedName>
        <fullName evidence="3">BESS domain-containing protein</fullName>
    </recommendedName>
</protein>
<evidence type="ECO:0000256" key="1">
    <source>
        <dbReference type="PROSITE-ProRule" id="PRU00371"/>
    </source>
</evidence>
<proteinExistence type="predicted"/>
<reference evidence="4" key="1">
    <citation type="submission" date="2019-08" db="EMBL/GenBank/DDBJ databases">
        <title>The genome of the North American firefly Photinus pyralis.</title>
        <authorList>
            <consortium name="Photinus pyralis genome working group"/>
            <person name="Fallon T.R."/>
            <person name="Sander Lower S.E."/>
            <person name="Weng J.-K."/>
        </authorList>
    </citation>
    <scope>NUCLEOTIDE SEQUENCE</scope>
    <source>
        <strain evidence="4">TRF0915ILg1</strain>
        <tissue evidence="4">Whole body</tissue>
    </source>
</reference>
<gene>
    <name evidence="4" type="ORF">ILUMI_21943</name>
</gene>
<evidence type="ECO:0000259" key="3">
    <source>
        <dbReference type="PROSITE" id="PS51031"/>
    </source>
</evidence>
<dbReference type="PANTHER" id="PTHR47595">
    <property type="entry name" value="HEAT SHOCK 70 KDA PROTEIN 14"/>
    <property type="match status" value="1"/>
</dbReference>
<accession>A0A8K0G337</accession>
<comment type="caution">
    <text evidence="4">The sequence shown here is derived from an EMBL/GenBank/DDBJ whole genome shotgun (WGS) entry which is preliminary data.</text>
</comment>
<dbReference type="InterPro" id="IPR044822">
    <property type="entry name" value="Myb_DNA-bind_4"/>
</dbReference>
<evidence type="ECO:0000256" key="2">
    <source>
        <dbReference type="SAM" id="MobiDB-lite"/>
    </source>
</evidence>
<dbReference type="Pfam" id="PF13837">
    <property type="entry name" value="Myb_DNA-bind_4"/>
    <property type="match status" value="3"/>
</dbReference>
<dbReference type="GO" id="GO:0003677">
    <property type="term" value="F:DNA binding"/>
    <property type="evidence" value="ECO:0007669"/>
    <property type="project" value="InterPro"/>
</dbReference>
<feature type="region of interest" description="Disordered" evidence="2">
    <location>
        <begin position="1"/>
        <end position="44"/>
    </location>
</feature>
<feature type="domain" description="BESS" evidence="3">
    <location>
        <begin position="525"/>
        <end position="564"/>
    </location>
</feature>
<dbReference type="EMBL" id="VTPC01090207">
    <property type="protein sequence ID" value="KAF2884251.1"/>
    <property type="molecule type" value="Genomic_DNA"/>
</dbReference>
<dbReference type="Pfam" id="PF02944">
    <property type="entry name" value="BESS"/>
    <property type="match status" value="1"/>
</dbReference>